<gene>
    <name evidence="2" type="ORF">CAEBREN_07751</name>
</gene>
<dbReference type="Proteomes" id="UP000008068">
    <property type="component" value="Unassembled WGS sequence"/>
</dbReference>
<name>G0PM87_CAEBE</name>
<dbReference type="Pfam" id="PF01827">
    <property type="entry name" value="FTH"/>
    <property type="match status" value="1"/>
</dbReference>
<dbReference type="eggNOG" id="ENOG502RX1Q">
    <property type="taxonomic scope" value="Eukaryota"/>
</dbReference>
<dbReference type="OMA" id="HFGNANI"/>
<dbReference type="HOGENOM" id="CLU_694890_0_0_1"/>
<evidence type="ECO:0000313" key="2">
    <source>
        <dbReference type="EMBL" id="EGT36772.1"/>
    </source>
</evidence>
<keyword evidence="3" id="KW-1185">Reference proteome</keyword>
<protein>
    <recommendedName>
        <fullName evidence="1">DUF38 domain-containing protein</fullName>
    </recommendedName>
</protein>
<reference evidence="3" key="1">
    <citation type="submission" date="2011-07" db="EMBL/GenBank/DDBJ databases">
        <authorList>
            <consortium name="Caenorhabditis brenneri Sequencing and Analysis Consortium"/>
            <person name="Wilson R.K."/>
        </authorList>
    </citation>
    <scope>NUCLEOTIDE SEQUENCE [LARGE SCALE GENOMIC DNA]</scope>
    <source>
        <strain evidence="3">PB2801</strain>
    </source>
</reference>
<accession>G0PM87</accession>
<evidence type="ECO:0000259" key="1">
    <source>
        <dbReference type="Pfam" id="PF01827"/>
    </source>
</evidence>
<dbReference type="EMBL" id="GL381303">
    <property type="protein sequence ID" value="EGT36772.1"/>
    <property type="molecule type" value="Genomic_DNA"/>
</dbReference>
<evidence type="ECO:0000313" key="3">
    <source>
        <dbReference type="Proteomes" id="UP000008068"/>
    </source>
</evidence>
<feature type="domain" description="DUF38" evidence="1">
    <location>
        <begin position="203"/>
        <end position="336"/>
    </location>
</feature>
<organism evidence="3">
    <name type="scientific">Caenorhabditis brenneri</name>
    <name type="common">Nematode worm</name>
    <dbReference type="NCBI Taxonomy" id="135651"/>
    <lineage>
        <taxon>Eukaryota</taxon>
        <taxon>Metazoa</taxon>
        <taxon>Ecdysozoa</taxon>
        <taxon>Nematoda</taxon>
        <taxon>Chromadorea</taxon>
        <taxon>Rhabditida</taxon>
        <taxon>Rhabditina</taxon>
        <taxon>Rhabditomorpha</taxon>
        <taxon>Rhabditoidea</taxon>
        <taxon>Rhabditidae</taxon>
        <taxon>Peloderinae</taxon>
        <taxon>Caenorhabditis</taxon>
    </lineage>
</organism>
<dbReference type="InterPro" id="IPR002900">
    <property type="entry name" value="DUF38/FTH_CAE_spp"/>
</dbReference>
<proteinExistence type="predicted"/>
<sequence>MSSLLPPHFECYLKGFVHNLFQQGYDEQDAGEELYKLTGEEFFTAEQIKEFYQVLRDGRYLVNVRADEVKPEPEKGWLSRVASWAYTYFRHQEEEEKPLLTPYLEPAPKNETVVNNLVMVIGPDWLEVTVDCTRRVYKNNGADCVVTCGMEDTVIQNEKFLNVASRDLMELFKNDLRILNWSILPYHSGFAENPLFSENQLEIFKTIDQIFRFIGHHQRVEQFHLNTNRLIEMKYFIPYLWPRILKSIKIETRVFDLTPQEESLLESDQVKGADHLEFGQINCDWFKLSKCFCKCKTAKIHQKAPIDLAGYSEIVCALLKNPKLEKLTIQVESVEAILQAFEITETADGVIREWKEFDYESDRHKGKTLRSNIDKKCLVFTGPEYKDPPMTFFV</sequence>
<dbReference type="AlphaFoldDB" id="G0PM87"/>
<dbReference type="InParanoid" id="G0PM87"/>